<evidence type="ECO:0000256" key="1">
    <source>
        <dbReference type="ARBA" id="ARBA00022729"/>
    </source>
</evidence>
<dbReference type="InterPro" id="IPR013425">
    <property type="entry name" value="Autotrns_rpt"/>
</dbReference>
<dbReference type="InterPro" id="IPR030895">
    <property type="entry name" value="T5SS_PEPC_rpt"/>
</dbReference>
<proteinExistence type="predicted"/>
<feature type="signal peptide" evidence="2">
    <location>
        <begin position="1"/>
        <end position="37"/>
    </location>
</feature>
<dbReference type="Pfam" id="PF12951">
    <property type="entry name" value="PATR"/>
    <property type="match status" value="2"/>
</dbReference>
<dbReference type="EMBL" id="QNRR01000017">
    <property type="protein sequence ID" value="RBP36320.1"/>
    <property type="molecule type" value="Genomic_DNA"/>
</dbReference>
<dbReference type="Pfam" id="PF03797">
    <property type="entry name" value="Autotransporter"/>
    <property type="match status" value="1"/>
</dbReference>
<dbReference type="InterPro" id="IPR036709">
    <property type="entry name" value="Autotransporte_beta_dom_sf"/>
</dbReference>
<evidence type="ECO:0000259" key="3">
    <source>
        <dbReference type="PROSITE" id="PS51208"/>
    </source>
</evidence>
<dbReference type="SMART" id="SM00869">
    <property type="entry name" value="Autotransporter"/>
    <property type="match status" value="1"/>
</dbReference>
<dbReference type="PANTHER" id="PTHR35037">
    <property type="entry name" value="C-TERMINAL REGION OF AIDA-LIKE PROTEIN"/>
    <property type="match status" value="1"/>
</dbReference>
<dbReference type="InterPro" id="IPR051551">
    <property type="entry name" value="Autotransporter_adhesion"/>
</dbReference>
<dbReference type="PANTHER" id="PTHR35037:SF3">
    <property type="entry name" value="C-TERMINAL REGION OF AIDA-LIKE PROTEIN"/>
    <property type="match status" value="1"/>
</dbReference>
<dbReference type="InterPro" id="IPR005546">
    <property type="entry name" value="Autotransporte_beta"/>
</dbReference>
<dbReference type="Proteomes" id="UP000253426">
    <property type="component" value="Unassembled WGS sequence"/>
</dbReference>
<dbReference type="NCBIfam" id="TIGR04393">
    <property type="entry name" value="rpt_T5SS_PEPC"/>
    <property type="match status" value="2"/>
</dbReference>
<feature type="chain" id="PRO_5016569606" evidence="2">
    <location>
        <begin position="38"/>
        <end position="1752"/>
    </location>
</feature>
<protein>
    <submittedName>
        <fullName evidence="4">Autotransporter-associated beta strand protein/T5SS/PEP-CTERM-associated repeat protein</fullName>
    </submittedName>
</protein>
<dbReference type="PROSITE" id="PS51208">
    <property type="entry name" value="AUTOTRANSPORTER"/>
    <property type="match status" value="1"/>
</dbReference>
<keyword evidence="5" id="KW-1185">Reference proteome</keyword>
<evidence type="ECO:0000313" key="5">
    <source>
        <dbReference type="Proteomes" id="UP000253426"/>
    </source>
</evidence>
<comment type="caution">
    <text evidence="4">The sequence shown here is derived from an EMBL/GenBank/DDBJ whole genome shotgun (WGS) entry which is preliminary data.</text>
</comment>
<evidence type="ECO:0000256" key="2">
    <source>
        <dbReference type="SAM" id="SignalP"/>
    </source>
</evidence>
<name>A0A366H566_9BACT</name>
<gene>
    <name evidence="4" type="ORF">DES53_1179</name>
</gene>
<dbReference type="SUPFAM" id="SSF103515">
    <property type="entry name" value="Autotransporter"/>
    <property type="match status" value="1"/>
</dbReference>
<dbReference type="NCBIfam" id="TIGR02601">
    <property type="entry name" value="autotrns_rpt"/>
    <property type="match status" value="2"/>
</dbReference>
<dbReference type="InterPro" id="IPR011050">
    <property type="entry name" value="Pectin_lyase_fold/virulence"/>
</dbReference>
<organism evidence="4 5">
    <name type="scientific">Roseimicrobium gellanilyticum</name>
    <dbReference type="NCBI Taxonomy" id="748857"/>
    <lineage>
        <taxon>Bacteria</taxon>
        <taxon>Pseudomonadati</taxon>
        <taxon>Verrucomicrobiota</taxon>
        <taxon>Verrucomicrobiia</taxon>
        <taxon>Verrucomicrobiales</taxon>
        <taxon>Verrucomicrobiaceae</taxon>
        <taxon>Roseimicrobium</taxon>
    </lineage>
</organism>
<reference evidence="4 5" key="1">
    <citation type="submission" date="2018-06" db="EMBL/GenBank/DDBJ databases">
        <title>Genomic Encyclopedia of Type Strains, Phase IV (KMG-IV): sequencing the most valuable type-strain genomes for metagenomic binning, comparative biology and taxonomic classification.</title>
        <authorList>
            <person name="Goeker M."/>
        </authorList>
    </citation>
    <scope>NUCLEOTIDE SEQUENCE [LARGE SCALE GENOMIC DNA]</scope>
    <source>
        <strain evidence="4 5">DSM 25532</strain>
    </source>
</reference>
<accession>A0A366H566</accession>
<dbReference type="Gene3D" id="2.40.128.130">
    <property type="entry name" value="Autotransporter beta-domain"/>
    <property type="match status" value="1"/>
</dbReference>
<evidence type="ECO:0000313" key="4">
    <source>
        <dbReference type="EMBL" id="RBP36320.1"/>
    </source>
</evidence>
<sequence>MNAFQRALRVSRCACRALFSAFCTSLALLSVTGPLSAQVWTAGTGNWFTGSNWNTSVVPGASSNVYINNGGTAQIASSGALSNNVYLGYIAANIGTVEVLGAGRWESIFLGIGENGKGTLKISGAGEVISEYAFVGSEGTGNGTVEISGGKWTSTSLDVGAGGTGKLLLSGTGEVISADSRIGSGFGSKGTVEVSGGKWTISDTLTLGYSGTGTLDISGKGVVEAQNGIVMAHMTDGSGTIVLRGDATSRGVLLTKSISTGFNPSGAKMTFNGGILRASANNTSFINGFDTGNVQIANGGAYIDTNGFNVTIRSVLQDAPGQLGFLVKQGTGTLTLTAVSTFLGGTTVEQGTLTLGNGTNPAALVVESYWSGRPVVTLSANTAFNVAINATVTGGIGSNSGGSGNEGAYGVVSGGAASLYNSGIIMGGQGGPGLFYGGAGGRGVSFTGGGTVANAGTISGGTGGLEDGGVQDGPGGIGVMLSGGGTLTNTGTISGGLGGVGLNQQFPFVYHASAVILGNNASLVNSGTVSGGLSGGNGSADGFAIYSDTGAVSVENEDGGIINGNIQLASEANTVTLHTGSTLNGNLNMGTSLGASLVLTGTSTDTQDYSAAVTGTTSLSGALTVVGGTWTLDEVLSHTGGTTVSGGALLVEVTLGAGDFAVKTGGTLGGSGTVGGSVTVTDGILAPGSSPGKLTIGGGLSLSSASILHFELGSPSGTAGVDSDLLVVGGALVLDGKLNITDAGGLEAGTYTLISYSGALSGSGLTLGTLRPAGYNFTVDTTTTTNAVLLNVDFDGLQFWDGGNTSKNDAVDGGAGTWNTSQTNWTSASGNWNTNWQNLTAVFKGTAGVVDLTENVTVLGLQFATDGYEISSSNSSTITLANVNSEVLVDTDVEVIISATFTGVGGLEKNGQGTLVLTGANTHTGDTTLNAGVLFANNSTGSATGTGNLQVKAGTLAGTGFISGNVTFNSAATLAPGYHGIGTLTIGSLVMRPDTVLEFDLGMPDVVGSGINDLLEVTGNLTLDGLLNITDAGGFDHGTYRLINYGGTLTNNGLVVNTLPAGVNPGALFVDLSTAGQVNLLFQLTDVQYWDGSNLQGNGRIDGGGGVWMAGATNWTNAQGLINGPWAGESTVFTAQPGTVMLGSDIPFEKLVFEVSGYRIESPSGYKLYSLGDATLQVNTGRATIAAPMVIDGSFFKTGGGLLDLRSSASAAATFIQSGSLAVNGTLQSPHVGVSHGGILQGTGLIIGNVFNSGTVAPGNSIGTLTIHGNYTQRSSGTLEIEVANTSHHDVLAVSGTAKLAGTLEVRSLGYHPKYGDQIPFLVARRITGKFSDIDMPNPDRFRGRFLNEGGVGVLLVAPTSYTLVARTGNEHNLAVALDEWIGIETGDIGGVTLALDLLKEEQYAQAFAAIGPAYIEGALSTATELSQSHTQMLHQQLSARRLANRIANVPATPVPVVSGKGAKAVAPQIAPAPDDARWSAWVQGSGLFSSGGLSLVPGEDFESGTILVGADYLVTEHLAVGLFASYQEGWGDYDFAGDIDVESVRFGAYATVDYDGFYANAAIGGGQTGFDMERPIQWATLNRVASSEPDGDEFFTSLGAGYDHKVGNWTFGPQLTLQYNKVSLDEFNETGAGVLNLHIHEAEMESLRSYLGGRIAYTLQVNERFAIIPEVRAFWQHEFLDGDEISSALDSGFGPDFTHETSGPDEDSIYIGAGIGFQIGARFYGNIYYNVDLGRHDEENHTVSISATLKF</sequence>
<keyword evidence="1 2" id="KW-0732">Signal</keyword>
<feature type="domain" description="Autotransporter" evidence="3">
    <location>
        <begin position="1474"/>
        <end position="1752"/>
    </location>
</feature>
<dbReference type="SUPFAM" id="SSF51126">
    <property type="entry name" value="Pectin lyase-like"/>
    <property type="match status" value="4"/>
</dbReference>
<dbReference type="OrthoDB" id="192027at2"/>